<dbReference type="Pfam" id="PF13279">
    <property type="entry name" value="4HBT_2"/>
    <property type="match status" value="1"/>
</dbReference>
<protein>
    <submittedName>
        <fullName evidence="2">4-hydroxybenzoyl-CoA thioesterase domain protein</fullName>
    </submittedName>
</protein>
<evidence type="ECO:0000256" key="1">
    <source>
        <dbReference type="ARBA" id="ARBA00022801"/>
    </source>
</evidence>
<evidence type="ECO:0000313" key="2">
    <source>
        <dbReference type="EMBL" id="CUV10176.1"/>
    </source>
</evidence>
<proteinExistence type="predicted"/>
<name>A0A160VHA1_9ZZZZ</name>
<dbReference type="PANTHER" id="PTHR31793">
    <property type="entry name" value="4-HYDROXYBENZOYL-COA THIOESTERASE FAMILY MEMBER"/>
    <property type="match status" value="1"/>
</dbReference>
<reference evidence="2" key="1">
    <citation type="submission" date="2015-10" db="EMBL/GenBank/DDBJ databases">
        <authorList>
            <person name="Gilbert D.G."/>
        </authorList>
    </citation>
    <scope>NUCLEOTIDE SEQUENCE</scope>
</reference>
<dbReference type="EMBL" id="FAXC01000369">
    <property type="protein sequence ID" value="CUV10176.1"/>
    <property type="molecule type" value="Genomic_DNA"/>
</dbReference>
<organism evidence="2">
    <name type="scientific">hydrothermal vent metagenome</name>
    <dbReference type="NCBI Taxonomy" id="652676"/>
    <lineage>
        <taxon>unclassified sequences</taxon>
        <taxon>metagenomes</taxon>
        <taxon>ecological metagenomes</taxon>
    </lineage>
</organism>
<keyword evidence="1" id="KW-0378">Hydrolase</keyword>
<dbReference type="GO" id="GO:0047617">
    <property type="term" value="F:fatty acyl-CoA hydrolase activity"/>
    <property type="evidence" value="ECO:0007669"/>
    <property type="project" value="TreeGrafter"/>
</dbReference>
<dbReference type="PANTHER" id="PTHR31793:SF37">
    <property type="entry name" value="ACYL-COA THIOESTER HYDROLASE YBGC"/>
    <property type="match status" value="1"/>
</dbReference>
<dbReference type="InterPro" id="IPR029069">
    <property type="entry name" value="HotDog_dom_sf"/>
</dbReference>
<dbReference type="AlphaFoldDB" id="A0A160VHA1"/>
<dbReference type="SUPFAM" id="SSF54637">
    <property type="entry name" value="Thioesterase/thiol ester dehydrase-isomerase"/>
    <property type="match status" value="1"/>
</dbReference>
<dbReference type="Gene3D" id="3.10.129.10">
    <property type="entry name" value="Hotdog Thioesterase"/>
    <property type="match status" value="1"/>
</dbReference>
<dbReference type="InterPro" id="IPR050563">
    <property type="entry name" value="4-hydroxybenzoyl-CoA_TE"/>
</dbReference>
<accession>A0A160VHA1</accession>
<gene>
    <name evidence="2" type="ORF">MGWOODY_Mmi201</name>
</gene>
<sequence length="142" mass="16799">MNLDYPNPFIIKIEVKETDIDELGHANNKAYLDWSMEAAWKHSEALGLKPEDYITMDCAMVARRHELNYLVPTFEGDQLIVCTWIINNDGKYRSRREYQIFRKKDNKTVFRGATDWVCIRLKDGKLYPMPKEFIEAYQPTNM</sequence>
<dbReference type="CDD" id="cd00586">
    <property type="entry name" value="4HBT"/>
    <property type="match status" value="1"/>
</dbReference>